<dbReference type="InterPro" id="IPR039426">
    <property type="entry name" value="TonB-dep_rcpt-like"/>
</dbReference>
<keyword evidence="5 9" id="KW-0798">TonB box</keyword>
<dbReference type="KEGG" id="ptaw:DW352_06210"/>
<evidence type="ECO:0000259" key="10">
    <source>
        <dbReference type="Pfam" id="PF00593"/>
    </source>
</evidence>
<dbReference type="InterPro" id="IPR000531">
    <property type="entry name" value="Beta-barrel_TonB"/>
</dbReference>
<dbReference type="GO" id="GO:0009279">
    <property type="term" value="C:cell outer membrane"/>
    <property type="evidence" value="ECO:0007669"/>
    <property type="project" value="UniProtKB-SubCell"/>
</dbReference>
<dbReference type="Gene3D" id="2.40.170.20">
    <property type="entry name" value="TonB-dependent receptor, beta-barrel domain"/>
    <property type="match status" value="1"/>
</dbReference>
<keyword evidence="2 8" id="KW-0813">Transport</keyword>
<reference evidence="12 13" key="1">
    <citation type="submission" date="2018-07" db="EMBL/GenBank/DDBJ databases">
        <authorList>
            <person name="Quirk P.G."/>
            <person name="Krulwich T.A."/>
        </authorList>
    </citation>
    <scope>NUCLEOTIDE SEQUENCE [LARGE SCALE GENOMIC DNA]</scope>
    <source>
        <strain evidence="12 13">CC-BB4</strain>
    </source>
</reference>
<evidence type="ECO:0000256" key="8">
    <source>
        <dbReference type="PROSITE-ProRule" id="PRU01360"/>
    </source>
</evidence>
<accession>A0A345ZT99</accession>
<dbReference type="Pfam" id="PF07715">
    <property type="entry name" value="Plug"/>
    <property type="match status" value="1"/>
</dbReference>
<comment type="similarity">
    <text evidence="8 9">Belongs to the TonB-dependent receptor family.</text>
</comment>
<protein>
    <submittedName>
        <fullName evidence="12">TonB-dependent receptor</fullName>
    </submittedName>
</protein>
<dbReference type="Proteomes" id="UP000254889">
    <property type="component" value="Chromosome"/>
</dbReference>
<dbReference type="GO" id="GO:0015344">
    <property type="term" value="F:siderophore uptake transmembrane transporter activity"/>
    <property type="evidence" value="ECO:0007669"/>
    <property type="project" value="TreeGrafter"/>
</dbReference>
<comment type="subcellular location">
    <subcellularLocation>
        <location evidence="1 8">Cell outer membrane</location>
        <topology evidence="1 8">Multi-pass membrane protein</topology>
    </subcellularLocation>
</comment>
<dbReference type="OrthoDB" id="9760620at2"/>
<feature type="domain" description="TonB-dependent receptor-like beta-barrel" evidence="10">
    <location>
        <begin position="205"/>
        <end position="670"/>
    </location>
</feature>
<proteinExistence type="inferred from homology"/>
<dbReference type="EMBL" id="CP031417">
    <property type="protein sequence ID" value="AXK80146.1"/>
    <property type="molecule type" value="Genomic_DNA"/>
</dbReference>
<gene>
    <name evidence="12" type="ORF">DW352_06210</name>
</gene>
<evidence type="ECO:0000256" key="2">
    <source>
        <dbReference type="ARBA" id="ARBA00022448"/>
    </source>
</evidence>
<dbReference type="PANTHER" id="PTHR30069">
    <property type="entry name" value="TONB-DEPENDENT OUTER MEMBRANE RECEPTOR"/>
    <property type="match status" value="1"/>
</dbReference>
<evidence type="ECO:0000256" key="6">
    <source>
        <dbReference type="ARBA" id="ARBA00023136"/>
    </source>
</evidence>
<evidence type="ECO:0000313" key="12">
    <source>
        <dbReference type="EMBL" id="AXK80146.1"/>
    </source>
</evidence>
<dbReference type="SUPFAM" id="SSF56935">
    <property type="entry name" value="Porins"/>
    <property type="match status" value="1"/>
</dbReference>
<evidence type="ECO:0000256" key="9">
    <source>
        <dbReference type="RuleBase" id="RU003357"/>
    </source>
</evidence>
<keyword evidence="13" id="KW-1185">Reference proteome</keyword>
<dbReference type="Gene3D" id="2.170.130.10">
    <property type="entry name" value="TonB-dependent receptor, plug domain"/>
    <property type="match status" value="1"/>
</dbReference>
<name>A0A345ZT99_9HYPH</name>
<dbReference type="Pfam" id="PF00593">
    <property type="entry name" value="TonB_dep_Rec_b-barrel"/>
    <property type="match status" value="1"/>
</dbReference>
<feature type="domain" description="TonB-dependent receptor plug" evidence="11">
    <location>
        <begin position="80"/>
        <end position="188"/>
    </location>
</feature>
<dbReference type="PANTHER" id="PTHR30069:SF39">
    <property type="entry name" value="BLL6183 PROTEIN"/>
    <property type="match status" value="1"/>
</dbReference>
<evidence type="ECO:0000256" key="4">
    <source>
        <dbReference type="ARBA" id="ARBA00022692"/>
    </source>
</evidence>
<evidence type="ECO:0000256" key="7">
    <source>
        <dbReference type="ARBA" id="ARBA00023237"/>
    </source>
</evidence>
<evidence type="ECO:0000256" key="1">
    <source>
        <dbReference type="ARBA" id="ARBA00004571"/>
    </source>
</evidence>
<keyword evidence="4 8" id="KW-0812">Transmembrane</keyword>
<dbReference type="PROSITE" id="PS52016">
    <property type="entry name" value="TONB_DEPENDENT_REC_3"/>
    <property type="match status" value="1"/>
</dbReference>
<keyword evidence="12" id="KW-0675">Receptor</keyword>
<dbReference type="InterPro" id="IPR012910">
    <property type="entry name" value="Plug_dom"/>
</dbReference>
<dbReference type="InterPro" id="IPR036942">
    <property type="entry name" value="Beta-barrel_TonB_sf"/>
</dbReference>
<evidence type="ECO:0000256" key="3">
    <source>
        <dbReference type="ARBA" id="ARBA00022452"/>
    </source>
</evidence>
<dbReference type="AlphaFoldDB" id="A0A345ZT99"/>
<dbReference type="InterPro" id="IPR037066">
    <property type="entry name" value="Plug_dom_sf"/>
</dbReference>
<keyword evidence="6 8" id="KW-0472">Membrane</keyword>
<dbReference type="GO" id="GO:0044718">
    <property type="term" value="P:siderophore transmembrane transport"/>
    <property type="evidence" value="ECO:0007669"/>
    <property type="project" value="TreeGrafter"/>
</dbReference>
<evidence type="ECO:0000313" key="13">
    <source>
        <dbReference type="Proteomes" id="UP000254889"/>
    </source>
</evidence>
<keyword evidence="7 8" id="KW-0998">Cell outer membrane</keyword>
<evidence type="ECO:0000259" key="11">
    <source>
        <dbReference type="Pfam" id="PF07715"/>
    </source>
</evidence>
<keyword evidence="3 8" id="KW-1134">Transmembrane beta strand</keyword>
<dbReference type="CDD" id="cd01347">
    <property type="entry name" value="ligand_gated_channel"/>
    <property type="match status" value="1"/>
</dbReference>
<evidence type="ECO:0000256" key="5">
    <source>
        <dbReference type="ARBA" id="ARBA00023077"/>
    </source>
</evidence>
<sequence length="708" mass="77579">MSRPSPRGRARATRAFDVACPAFSQSTVRLKLLCALSAVVATGLPAAVRAQDSVQIPEIVVGAPGALTVPNTEEARRAIEQTPGGVEVVPDTAVKNGPANTIKDIVGWVPGVLVQPRWGPDGRLSIRGSGLSRAYGNRGINIYMDGIPLNTADGLFDLFEIDPTAYRYTEVYKGANALRYGANALGGAINFVMPTGRDATVFDGRIDTGSFGFVRSQAATGGSSGPYDWFLTGSAQREDGYREHSRTDSERLNANFGYQFSPSAETRFYVNADRWRAQLPGEVTKDTALNSPRAANPTFVQQDQQRNIDSLRLSNKTTLRFDSTTVDLGIFGLDRHVMHPIYQWLDFTAYDYGGFARATDDRIIGGHRNRLVAGVNVHNGDIDINYYQNPGGAVKGALAASYLWKSQNVSAYAENSFYFLQNVALVTGGQFLYAVRDQQDRFLSDGDQSGRRTYNIFSPKVGLLWDVDATWQVFGNVSRSGEVPTFDANTFAGASSSDLSAQTATTYEIGTRGRRPDITWDISLYRSDVKNELQCLTTAPWAPCTIVNADRTVHQGIELGGGVAFLKSVFAQNDRFWFNLAYTYSDFFFDGDARYGNNRLPGVPSHYIRAEVLYKQPSGFYVGPNVEWVPQGYYADNTNSLTVDPYAVLNFKIGYDSGKGWSGYLEARNLFDTRYISSVAVAGSANAASEIFNPGTGRAVYAGLRYKM</sequence>
<organism evidence="12 13">
    <name type="scientific">Pseudolabrys taiwanensis</name>
    <dbReference type="NCBI Taxonomy" id="331696"/>
    <lineage>
        <taxon>Bacteria</taxon>
        <taxon>Pseudomonadati</taxon>
        <taxon>Pseudomonadota</taxon>
        <taxon>Alphaproteobacteria</taxon>
        <taxon>Hyphomicrobiales</taxon>
        <taxon>Xanthobacteraceae</taxon>
        <taxon>Pseudolabrys</taxon>
    </lineage>
</organism>